<comment type="caution">
    <text evidence="1">The sequence shown here is derived from an EMBL/GenBank/DDBJ whole genome shotgun (WGS) entry which is preliminary data.</text>
</comment>
<gene>
    <name evidence="1" type="ORF">F2Q69_00007795</name>
</gene>
<proteinExistence type="predicted"/>
<name>A0A8S9P9A7_BRACR</name>
<sequence>MALFIMKWMDLSLKECRMQGLSFLCASPQDPVSAPRASASEIELDAIIGGGRLVDPSCFTSSLEFVSASLGFRELDSSRDFCVAFDASTVYKCTDRKMENLGAPRDSPWLDRVTSVVLK</sequence>
<evidence type="ECO:0000313" key="1">
    <source>
        <dbReference type="EMBL" id="KAF3509737.1"/>
    </source>
</evidence>
<reference evidence="1" key="1">
    <citation type="submission" date="2019-12" db="EMBL/GenBank/DDBJ databases">
        <title>Genome sequencing and annotation of Brassica cretica.</title>
        <authorList>
            <person name="Studholme D.J."/>
            <person name="Sarris P."/>
        </authorList>
    </citation>
    <scope>NUCLEOTIDE SEQUENCE</scope>
    <source>
        <strain evidence="1">PFS-109/04</strain>
        <tissue evidence="1">Leaf</tissue>
    </source>
</reference>
<evidence type="ECO:0000313" key="2">
    <source>
        <dbReference type="Proteomes" id="UP000712600"/>
    </source>
</evidence>
<organism evidence="1 2">
    <name type="scientific">Brassica cretica</name>
    <name type="common">Mustard</name>
    <dbReference type="NCBI Taxonomy" id="69181"/>
    <lineage>
        <taxon>Eukaryota</taxon>
        <taxon>Viridiplantae</taxon>
        <taxon>Streptophyta</taxon>
        <taxon>Embryophyta</taxon>
        <taxon>Tracheophyta</taxon>
        <taxon>Spermatophyta</taxon>
        <taxon>Magnoliopsida</taxon>
        <taxon>eudicotyledons</taxon>
        <taxon>Gunneridae</taxon>
        <taxon>Pentapetalae</taxon>
        <taxon>rosids</taxon>
        <taxon>malvids</taxon>
        <taxon>Brassicales</taxon>
        <taxon>Brassicaceae</taxon>
        <taxon>Brassiceae</taxon>
        <taxon>Brassica</taxon>
    </lineage>
</organism>
<dbReference type="EMBL" id="QGKX02001521">
    <property type="protein sequence ID" value="KAF3509737.1"/>
    <property type="molecule type" value="Genomic_DNA"/>
</dbReference>
<dbReference type="Proteomes" id="UP000712600">
    <property type="component" value="Unassembled WGS sequence"/>
</dbReference>
<protein>
    <submittedName>
        <fullName evidence="1">Uncharacterized protein</fullName>
    </submittedName>
</protein>
<dbReference type="AlphaFoldDB" id="A0A8S9P9A7"/>
<accession>A0A8S9P9A7</accession>